<dbReference type="EMBL" id="JALLPJ020001167">
    <property type="protein sequence ID" value="KAL3775103.1"/>
    <property type="molecule type" value="Genomic_DNA"/>
</dbReference>
<dbReference type="Proteomes" id="UP001530400">
    <property type="component" value="Unassembled WGS sequence"/>
</dbReference>
<proteinExistence type="predicted"/>
<comment type="caution">
    <text evidence="1">The sequence shown here is derived from an EMBL/GenBank/DDBJ whole genome shotgun (WGS) entry which is preliminary data.</text>
</comment>
<evidence type="ECO:0000313" key="2">
    <source>
        <dbReference type="Proteomes" id="UP001530400"/>
    </source>
</evidence>
<accession>A0ABD3NI67</accession>
<dbReference type="AlphaFoldDB" id="A0ABD3NI67"/>
<evidence type="ECO:0000313" key="1">
    <source>
        <dbReference type="EMBL" id="KAL3775103.1"/>
    </source>
</evidence>
<sequence>MNGNNMAKYSSQGRKTLVVFAHAAMDGDRNKNFGKPFWALLENQYSDILGGQSADPLSITILQDPSTGKDSLKIDGRGGTYKGGCDAGNYDVTWGHSLF</sequence>
<reference evidence="1 2" key="1">
    <citation type="submission" date="2024-10" db="EMBL/GenBank/DDBJ databases">
        <title>Updated reference genomes for cyclostephanoid diatoms.</title>
        <authorList>
            <person name="Roberts W.R."/>
            <person name="Alverson A.J."/>
        </authorList>
    </citation>
    <scope>NUCLEOTIDE SEQUENCE [LARGE SCALE GENOMIC DNA]</scope>
    <source>
        <strain evidence="1 2">AJA010-31</strain>
    </source>
</reference>
<keyword evidence="2" id="KW-1185">Reference proteome</keyword>
<organism evidence="1 2">
    <name type="scientific">Cyclotella atomus</name>
    <dbReference type="NCBI Taxonomy" id="382360"/>
    <lineage>
        <taxon>Eukaryota</taxon>
        <taxon>Sar</taxon>
        <taxon>Stramenopiles</taxon>
        <taxon>Ochrophyta</taxon>
        <taxon>Bacillariophyta</taxon>
        <taxon>Coscinodiscophyceae</taxon>
        <taxon>Thalassiosirophycidae</taxon>
        <taxon>Stephanodiscales</taxon>
        <taxon>Stephanodiscaceae</taxon>
        <taxon>Cyclotella</taxon>
    </lineage>
</organism>
<name>A0ABD3NI67_9STRA</name>
<gene>
    <name evidence="1" type="ORF">ACHAWO_000783</name>
</gene>
<protein>
    <submittedName>
        <fullName evidence="1">Uncharacterized protein</fullName>
    </submittedName>
</protein>